<comment type="caution">
    <text evidence="2">The sequence shown here is derived from an EMBL/GenBank/DDBJ whole genome shotgun (WGS) entry which is preliminary data.</text>
</comment>
<proteinExistence type="predicted"/>
<evidence type="ECO:0000313" key="3">
    <source>
        <dbReference type="Proteomes" id="UP000593566"/>
    </source>
</evidence>
<protein>
    <submittedName>
        <fullName evidence="2">Uncharacterized protein</fullName>
    </submittedName>
</protein>
<dbReference type="RefSeq" id="XP_037150342.1">
    <property type="nucleotide sequence ID" value="XM_037293513.1"/>
</dbReference>
<dbReference type="GeneID" id="59331000"/>
<evidence type="ECO:0000313" key="2">
    <source>
        <dbReference type="EMBL" id="KAF6220907.1"/>
    </source>
</evidence>
<dbReference type="AlphaFoldDB" id="A0A8H6CCD4"/>
<feature type="compositionally biased region" description="Polar residues" evidence="1">
    <location>
        <begin position="335"/>
        <end position="344"/>
    </location>
</feature>
<evidence type="ECO:0000256" key="1">
    <source>
        <dbReference type="SAM" id="MobiDB-lite"/>
    </source>
</evidence>
<dbReference type="Proteomes" id="UP000593566">
    <property type="component" value="Unassembled WGS sequence"/>
</dbReference>
<organism evidence="2 3">
    <name type="scientific">Letharia lupina</name>
    <dbReference type="NCBI Taxonomy" id="560253"/>
    <lineage>
        <taxon>Eukaryota</taxon>
        <taxon>Fungi</taxon>
        <taxon>Dikarya</taxon>
        <taxon>Ascomycota</taxon>
        <taxon>Pezizomycotina</taxon>
        <taxon>Lecanoromycetes</taxon>
        <taxon>OSLEUM clade</taxon>
        <taxon>Lecanoromycetidae</taxon>
        <taxon>Lecanorales</taxon>
        <taxon>Lecanorineae</taxon>
        <taxon>Parmeliaceae</taxon>
        <taxon>Letharia</taxon>
    </lineage>
</organism>
<sequence length="790" mass="80793">MCWASHAESEIATTYLNRTTAKLGISDTPMYSFPLAEVTALDDLYGGVSDSSLRLYCESALLEAAAQFQVPVATFTATSTIAGSHITYTSVSTDYVVSVTAKPPCCADRPIAGNPAQLRYFPSTESTISGASVTVTSPSVYLVLSSVRATNLCGTVGTESTQIVTLSFPPNYLYTYVGEVGNLGIPGNRVSSDFFNPTDLANCTTSTVFTNFGAHFADPYSLFIVAPTQLLDIDPAFSTCTLAALGFHDPPTALTPAKYLAPPPTPPPAPGPTPTANEPKATIGAGQQASNLQPNPPVGSPSDPASDKLAPNDPSPGIPSPTSFALNPLLINPSPIENPQQAPGSTPGIVGSKTQPQQLPPAVDSSDSGSNDQSQPAVPGAVSIPIPEPSFSTGQGQHKPSVISVLGQAFTASSDSVFVVPSATLIPRGPPITISNTPVSLAPSANSVLVGLNTYVGGTAPTSAVAVFPLGDKSITANTASQFIIGSQTLNPGGVVMVWVPPLTAFWILIRPTNSPAALAFAGQIYKANPTDGAFVVGSRTVTPGGAITVAGTRIPLRSGSSFALVGPSTISLIRYPSRTNFQDVLTFVGQTYTADSRNGAFVIGGQTVTPGGAITVAGTRIALVPTAAYAVGGTSTIPLQGNLQTLITFAGSTYTATPGSFMIGSQTLTPGGAITVSGTRISLSPVPATPYAVIRSSTLPLVPATVGPDFSTYGGQVYMANLPTDFVIAWQTLTPGRLITADGTPISLAPAATDAVVGMSTIGIRGYIKNGFNGRGESGARGNESVAQF</sequence>
<feature type="compositionally biased region" description="Low complexity" evidence="1">
    <location>
        <begin position="364"/>
        <end position="375"/>
    </location>
</feature>
<reference evidence="2 3" key="1">
    <citation type="journal article" date="2020" name="Genomics">
        <title>Complete, high-quality genomes from long-read metagenomic sequencing of two wolf lichen thalli reveals enigmatic genome architecture.</title>
        <authorList>
            <person name="McKenzie S.K."/>
            <person name="Walston R.F."/>
            <person name="Allen J.L."/>
        </authorList>
    </citation>
    <scope>NUCLEOTIDE SEQUENCE [LARGE SCALE GENOMIC DNA]</scope>
    <source>
        <strain evidence="2">WasteWater1</strain>
    </source>
</reference>
<accession>A0A8H6CCD4</accession>
<dbReference type="EMBL" id="JACCJB010000015">
    <property type="protein sequence ID" value="KAF6220907.1"/>
    <property type="molecule type" value="Genomic_DNA"/>
</dbReference>
<gene>
    <name evidence="2" type="ORF">HO133_002587</name>
</gene>
<name>A0A8H6CCD4_9LECA</name>
<feature type="compositionally biased region" description="Pro residues" evidence="1">
    <location>
        <begin position="261"/>
        <end position="273"/>
    </location>
</feature>
<keyword evidence="3" id="KW-1185">Reference proteome</keyword>
<feature type="region of interest" description="Disordered" evidence="1">
    <location>
        <begin position="256"/>
        <end position="398"/>
    </location>
</feature>